<keyword evidence="2" id="KW-0863">Zinc-finger</keyword>
<dbReference type="VEuPathDB" id="VectorBase:HLOH_058673"/>
<evidence type="ECO:0000256" key="2">
    <source>
        <dbReference type="ARBA" id="ARBA00022771"/>
    </source>
</evidence>
<sequence>MAHSKQQRAFTHGEDPLVVCPNNPDHRVSKDRLEMHTPGFRDEYRRTLVNCPYSSGHLVSEEDVQQHLASCPDRCSAGHANQCVCPLPDQGRDEPSRARRMLGQLDKDIDDCENWRPPAKELREYPQPKTSIRFLPAEQLSCSDIPTATPRTSQKTWRKGWWPWGGTESRPRSPTFSFLL</sequence>
<evidence type="ECO:0000313" key="7">
    <source>
        <dbReference type="Proteomes" id="UP000821853"/>
    </source>
</evidence>
<evidence type="ECO:0000259" key="5">
    <source>
        <dbReference type="PROSITE" id="PS51800"/>
    </source>
</evidence>
<feature type="region of interest" description="Disordered" evidence="4">
    <location>
        <begin position="1"/>
        <end position="30"/>
    </location>
</feature>
<evidence type="ECO:0000313" key="6">
    <source>
        <dbReference type="EMBL" id="KAH9360100.1"/>
    </source>
</evidence>
<keyword evidence="3" id="KW-0862">Zinc</keyword>
<dbReference type="Pfam" id="PF05253">
    <property type="entry name" value="zf-U11-48K"/>
    <property type="match status" value="2"/>
</dbReference>
<evidence type="ECO:0000256" key="3">
    <source>
        <dbReference type="ARBA" id="ARBA00022833"/>
    </source>
</evidence>
<proteinExistence type="predicted"/>
<dbReference type="PROSITE" id="PS51800">
    <property type="entry name" value="ZF_CHHC_U11_48K"/>
    <property type="match status" value="1"/>
</dbReference>
<dbReference type="GO" id="GO:0008270">
    <property type="term" value="F:zinc ion binding"/>
    <property type="evidence" value="ECO:0007669"/>
    <property type="project" value="UniProtKB-KW"/>
</dbReference>
<gene>
    <name evidence="6" type="ORF">HPB48_003842</name>
</gene>
<name>A0A9J6FDA5_HAELO</name>
<keyword evidence="1" id="KW-0479">Metal-binding</keyword>
<dbReference type="InterPro" id="IPR022776">
    <property type="entry name" value="TRM13/UPF0224_CHHC_Znf_dom"/>
</dbReference>
<evidence type="ECO:0000256" key="1">
    <source>
        <dbReference type="ARBA" id="ARBA00022723"/>
    </source>
</evidence>
<dbReference type="AlphaFoldDB" id="A0A9J6FDA5"/>
<keyword evidence="7" id="KW-1185">Reference proteome</keyword>
<comment type="caution">
    <text evidence="6">The sequence shown here is derived from an EMBL/GenBank/DDBJ whole genome shotgun (WGS) entry which is preliminary data.</text>
</comment>
<evidence type="ECO:0000256" key="4">
    <source>
        <dbReference type="SAM" id="MobiDB-lite"/>
    </source>
</evidence>
<organism evidence="6 7">
    <name type="scientific">Haemaphysalis longicornis</name>
    <name type="common">Bush tick</name>
    <dbReference type="NCBI Taxonomy" id="44386"/>
    <lineage>
        <taxon>Eukaryota</taxon>
        <taxon>Metazoa</taxon>
        <taxon>Ecdysozoa</taxon>
        <taxon>Arthropoda</taxon>
        <taxon>Chelicerata</taxon>
        <taxon>Arachnida</taxon>
        <taxon>Acari</taxon>
        <taxon>Parasitiformes</taxon>
        <taxon>Ixodida</taxon>
        <taxon>Ixodoidea</taxon>
        <taxon>Ixodidae</taxon>
        <taxon>Haemaphysalinae</taxon>
        <taxon>Haemaphysalis</taxon>
    </lineage>
</organism>
<dbReference type="OrthoDB" id="10069248at2759"/>
<feature type="domain" description="CHHC U11-48K-type" evidence="5">
    <location>
        <begin position="48"/>
        <end position="75"/>
    </location>
</feature>
<protein>
    <recommendedName>
        <fullName evidence="5">CHHC U11-48K-type domain-containing protein</fullName>
    </recommendedName>
</protein>
<accession>A0A9J6FDA5</accession>
<dbReference type="Proteomes" id="UP000821853">
    <property type="component" value="Chromosome 1"/>
</dbReference>
<reference evidence="6 7" key="1">
    <citation type="journal article" date="2020" name="Cell">
        <title>Large-Scale Comparative Analyses of Tick Genomes Elucidate Their Genetic Diversity and Vector Capacities.</title>
        <authorList>
            <consortium name="Tick Genome and Microbiome Consortium (TIGMIC)"/>
            <person name="Jia N."/>
            <person name="Wang J."/>
            <person name="Shi W."/>
            <person name="Du L."/>
            <person name="Sun Y."/>
            <person name="Zhan W."/>
            <person name="Jiang J.F."/>
            <person name="Wang Q."/>
            <person name="Zhang B."/>
            <person name="Ji P."/>
            <person name="Bell-Sakyi L."/>
            <person name="Cui X.M."/>
            <person name="Yuan T.T."/>
            <person name="Jiang B.G."/>
            <person name="Yang W.F."/>
            <person name="Lam T.T."/>
            <person name="Chang Q.C."/>
            <person name="Ding S.J."/>
            <person name="Wang X.J."/>
            <person name="Zhu J.G."/>
            <person name="Ruan X.D."/>
            <person name="Zhao L."/>
            <person name="Wei J.T."/>
            <person name="Ye R.Z."/>
            <person name="Que T.C."/>
            <person name="Du C.H."/>
            <person name="Zhou Y.H."/>
            <person name="Cheng J.X."/>
            <person name="Dai P.F."/>
            <person name="Guo W.B."/>
            <person name="Han X.H."/>
            <person name="Huang E.J."/>
            <person name="Li L.F."/>
            <person name="Wei W."/>
            <person name="Gao Y.C."/>
            <person name="Liu J.Z."/>
            <person name="Shao H.Z."/>
            <person name="Wang X."/>
            <person name="Wang C.C."/>
            <person name="Yang T.C."/>
            <person name="Huo Q.B."/>
            <person name="Li W."/>
            <person name="Chen H.Y."/>
            <person name="Chen S.E."/>
            <person name="Zhou L.G."/>
            <person name="Ni X.B."/>
            <person name="Tian J.H."/>
            <person name="Sheng Y."/>
            <person name="Liu T."/>
            <person name="Pan Y.S."/>
            <person name="Xia L.Y."/>
            <person name="Li J."/>
            <person name="Zhao F."/>
            <person name="Cao W.C."/>
        </authorList>
    </citation>
    <scope>NUCLEOTIDE SEQUENCE [LARGE SCALE GENOMIC DNA]</scope>
    <source>
        <strain evidence="6">HaeL-2018</strain>
    </source>
</reference>
<dbReference type="EMBL" id="JABSTR010000001">
    <property type="protein sequence ID" value="KAH9360100.1"/>
    <property type="molecule type" value="Genomic_DNA"/>
</dbReference>